<dbReference type="Gene3D" id="3.10.20.30">
    <property type="match status" value="1"/>
</dbReference>
<feature type="domain" description="2Fe-2S ferredoxin-type" evidence="7">
    <location>
        <begin position="41"/>
        <end position="144"/>
    </location>
</feature>
<dbReference type="GeneID" id="20521614"/>
<evidence type="ECO:0000256" key="2">
    <source>
        <dbReference type="ARBA" id="ARBA00022714"/>
    </source>
</evidence>
<evidence type="ECO:0000256" key="5">
    <source>
        <dbReference type="ARBA" id="ARBA00023014"/>
    </source>
</evidence>
<dbReference type="RefSeq" id="XP_009264803.1">
    <property type="nucleotide sequence ID" value="XM_009266528.1"/>
</dbReference>
<dbReference type="HOGENOM" id="CLU_082632_5_0_1"/>
<comment type="similarity">
    <text evidence="1">Belongs to the adrenodoxin/putidaredoxin family.</text>
</comment>
<sequence>MYEASQGTGLYSLFPPLKFLSVIFALDLPMAMSYAPDRASGKIKLFFKAMGQMVPVKAVYGDTVLETAHKNGVNLEGACEGNLACSTCHVILEESLYKRLGEPSDKEYDLIDQAFGGTSTSRLGCQLKVDKNFENAVLTIPRATKNMAVDGFKPEPH</sequence>
<dbReference type="PROSITE" id="PS51085">
    <property type="entry name" value="2FE2S_FER_2"/>
    <property type="match status" value="1"/>
</dbReference>
<dbReference type="SUPFAM" id="SSF54292">
    <property type="entry name" value="2Fe-2S ferredoxin-like"/>
    <property type="match status" value="1"/>
</dbReference>
<accession>I6ZUF2</accession>
<dbReference type="Pfam" id="PF00111">
    <property type="entry name" value="Fer2"/>
    <property type="match status" value="1"/>
</dbReference>
<evidence type="ECO:0000313" key="9">
    <source>
        <dbReference type="Proteomes" id="UP000010094"/>
    </source>
</evidence>
<dbReference type="InterPro" id="IPR036010">
    <property type="entry name" value="2Fe-2S_ferredoxin-like_sf"/>
</dbReference>
<dbReference type="Proteomes" id="UP000010094">
    <property type="component" value="Chromosome VII"/>
</dbReference>
<keyword evidence="2" id="KW-0001">2Fe-2S</keyword>
<dbReference type="PANTHER" id="PTHR23426">
    <property type="entry name" value="FERREDOXIN/ADRENODOXIN"/>
    <property type="match status" value="1"/>
</dbReference>
<dbReference type="GO" id="GO:0051537">
    <property type="term" value="F:2 iron, 2 sulfur cluster binding"/>
    <property type="evidence" value="ECO:0007669"/>
    <property type="project" value="UniProtKB-KW"/>
</dbReference>
<reference evidence="8 9" key="1">
    <citation type="journal article" date="2012" name="Proc. Natl. Acad. Sci. U.S.A.">
        <title>Gain and loss of multiple functionally related, horizontally transferred genes in the reduced genomes of two microsporidian parasites.</title>
        <authorList>
            <person name="Pombert J.-F."/>
            <person name="Selman M."/>
            <person name="Burki F."/>
            <person name="Bardell F.T."/>
            <person name="Farinelli L."/>
            <person name="Solter L.F."/>
            <person name="Whitman D.W."/>
            <person name="Weiss L.M."/>
            <person name="Corradi N."/>
            <person name="Keeling P.J."/>
        </authorList>
    </citation>
    <scope>NUCLEOTIDE SEQUENCE [LARGE SCALE GENOMIC DNA]</scope>
    <source>
        <strain evidence="8 9">SJ-2008</strain>
    </source>
</reference>
<dbReference type="VEuPathDB" id="MicrosporidiaDB:EROM_070550"/>
<protein>
    <submittedName>
        <fullName evidence="8">Adrenodoxin</fullName>
    </submittedName>
</protein>
<proteinExistence type="inferred from homology"/>
<evidence type="ECO:0000256" key="6">
    <source>
        <dbReference type="ARBA" id="ARBA00034078"/>
    </source>
</evidence>
<keyword evidence="5" id="KW-0411">Iron-sulfur</keyword>
<dbReference type="CDD" id="cd00207">
    <property type="entry name" value="fer2"/>
    <property type="match status" value="1"/>
</dbReference>
<dbReference type="GO" id="GO:0005739">
    <property type="term" value="C:mitochondrion"/>
    <property type="evidence" value="ECO:0007669"/>
    <property type="project" value="TreeGrafter"/>
</dbReference>
<dbReference type="AlphaFoldDB" id="I6ZUF2"/>
<keyword evidence="4" id="KW-0408">Iron</keyword>
<gene>
    <name evidence="8" type="ordered locus">EROM_070550</name>
</gene>
<dbReference type="EMBL" id="CP003524">
    <property type="protein sequence ID" value="AFN83306.1"/>
    <property type="molecule type" value="Genomic_DNA"/>
</dbReference>
<evidence type="ECO:0000313" key="8">
    <source>
        <dbReference type="EMBL" id="AFN83306.1"/>
    </source>
</evidence>
<name>I6ZUF2_ENCRO</name>
<dbReference type="GO" id="GO:0046872">
    <property type="term" value="F:metal ion binding"/>
    <property type="evidence" value="ECO:0007669"/>
    <property type="project" value="UniProtKB-KW"/>
</dbReference>
<dbReference type="KEGG" id="ero:EROM_070550"/>
<evidence type="ECO:0000256" key="4">
    <source>
        <dbReference type="ARBA" id="ARBA00023004"/>
    </source>
</evidence>
<dbReference type="GO" id="GO:0009055">
    <property type="term" value="F:electron transfer activity"/>
    <property type="evidence" value="ECO:0007669"/>
    <property type="project" value="TreeGrafter"/>
</dbReference>
<dbReference type="InterPro" id="IPR012675">
    <property type="entry name" value="Beta-grasp_dom_sf"/>
</dbReference>
<comment type="cofactor">
    <cofactor evidence="6">
        <name>[2Fe-2S] cluster</name>
        <dbReference type="ChEBI" id="CHEBI:190135"/>
    </cofactor>
</comment>
<dbReference type="InterPro" id="IPR001041">
    <property type="entry name" value="2Fe-2S_ferredoxin-type"/>
</dbReference>
<evidence type="ECO:0000259" key="7">
    <source>
        <dbReference type="PROSITE" id="PS51085"/>
    </source>
</evidence>
<keyword evidence="3" id="KW-0479">Metal-binding</keyword>
<evidence type="ECO:0000256" key="1">
    <source>
        <dbReference type="ARBA" id="ARBA00010914"/>
    </source>
</evidence>
<dbReference type="PANTHER" id="PTHR23426:SF65">
    <property type="entry name" value="FERREDOXIN-2, MITOCHONDRIAL"/>
    <property type="match status" value="1"/>
</dbReference>
<dbReference type="OrthoDB" id="268593at2759"/>
<dbReference type="InterPro" id="IPR001055">
    <property type="entry name" value="Adrenodoxin-like"/>
</dbReference>
<evidence type="ECO:0000256" key="3">
    <source>
        <dbReference type="ARBA" id="ARBA00022723"/>
    </source>
</evidence>
<dbReference type="PRINTS" id="PR00355">
    <property type="entry name" value="ADRENODOXIN"/>
</dbReference>
<organism evidence="8 9">
    <name type="scientific">Encephalitozoon romaleae (strain SJ-2008)</name>
    <name type="common">Microsporidian parasite</name>
    <dbReference type="NCBI Taxonomy" id="1178016"/>
    <lineage>
        <taxon>Eukaryota</taxon>
        <taxon>Fungi</taxon>
        <taxon>Fungi incertae sedis</taxon>
        <taxon>Microsporidia</taxon>
        <taxon>Unikaryonidae</taxon>
        <taxon>Encephalitozoon</taxon>
    </lineage>
</organism>
<dbReference type="GO" id="GO:0140647">
    <property type="term" value="P:P450-containing electron transport chain"/>
    <property type="evidence" value="ECO:0007669"/>
    <property type="project" value="InterPro"/>
</dbReference>
<keyword evidence="9" id="KW-1185">Reference proteome</keyword>